<evidence type="ECO:0000313" key="10">
    <source>
        <dbReference type="EMBL" id="TDD98984.1"/>
    </source>
</evidence>
<dbReference type="PANTHER" id="PTHR33406:SF11">
    <property type="entry name" value="MEMBRANE PROTEIN SCO6666-RELATED"/>
    <property type="match status" value="1"/>
</dbReference>
<dbReference type="SUPFAM" id="SSF82866">
    <property type="entry name" value="Multidrug efflux transporter AcrB transmembrane domain"/>
    <property type="match status" value="2"/>
</dbReference>
<protein>
    <submittedName>
        <fullName evidence="10">MMPL family transporter</fullName>
    </submittedName>
</protein>
<comment type="subcellular location">
    <subcellularLocation>
        <location evidence="1">Cell membrane</location>
        <topology evidence="1">Multi-pass membrane protein</topology>
    </subcellularLocation>
</comment>
<feature type="transmembrane region" description="Helical" evidence="8">
    <location>
        <begin position="678"/>
        <end position="697"/>
    </location>
</feature>
<dbReference type="Pfam" id="PF03176">
    <property type="entry name" value="MMPL"/>
    <property type="match status" value="2"/>
</dbReference>
<feature type="transmembrane region" description="Helical" evidence="8">
    <location>
        <begin position="354"/>
        <end position="373"/>
    </location>
</feature>
<evidence type="ECO:0000256" key="5">
    <source>
        <dbReference type="ARBA" id="ARBA00022989"/>
    </source>
</evidence>
<dbReference type="OrthoDB" id="7051771at2"/>
<evidence type="ECO:0000256" key="1">
    <source>
        <dbReference type="ARBA" id="ARBA00004651"/>
    </source>
</evidence>
<evidence type="ECO:0000313" key="11">
    <source>
        <dbReference type="Proteomes" id="UP000294739"/>
    </source>
</evidence>
<organism evidence="10 11">
    <name type="scientific">Jiangella asiatica</name>
    <dbReference type="NCBI Taxonomy" id="2530372"/>
    <lineage>
        <taxon>Bacteria</taxon>
        <taxon>Bacillati</taxon>
        <taxon>Actinomycetota</taxon>
        <taxon>Actinomycetes</taxon>
        <taxon>Jiangellales</taxon>
        <taxon>Jiangellaceae</taxon>
        <taxon>Jiangella</taxon>
    </lineage>
</organism>
<feature type="transmembrane region" description="Helical" evidence="8">
    <location>
        <begin position="328"/>
        <end position="347"/>
    </location>
</feature>
<feature type="transmembrane region" description="Helical" evidence="8">
    <location>
        <begin position="745"/>
        <end position="766"/>
    </location>
</feature>
<feature type="transmembrane region" description="Helical" evidence="8">
    <location>
        <begin position="379"/>
        <end position="402"/>
    </location>
</feature>
<feature type="transmembrane region" description="Helical" evidence="8">
    <location>
        <begin position="787"/>
        <end position="809"/>
    </location>
</feature>
<dbReference type="InParanoid" id="A0A4R5CN43"/>
<proteinExistence type="inferred from homology"/>
<comment type="caution">
    <text evidence="10">The sequence shown here is derived from an EMBL/GenBank/DDBJ whole genome shotgun (WGS) entry which is preliminary data.</text>
</comment>
<dbReference type="AlphaFoldDB" id="A0A4R5CN43"/>
<gene>
    <name evidence="10" type="ORF">E1269_27900</name>
</gene>
<evidence type="ECO:0000256" key="4">
    <source>
        <dbReference type="ARBA" id="ARBA00022692"/>
    </source>
</evidence>
<evidence type="ECO:0000256" key="7">
    <source>
        <dbReference type="SAM" id="MobiDB-lite"/>
    </source>
</evidence>
<evidence type="ECO:0000259" key="9">
    <source>
        <dbReference type="Pfam" id="PF03176"/>
    </source>
</evidence>
<feature type="transmembrane region" description="Helical" evidence="8">
    <location>
        <begin position="452"/>
        <end position="482"/>
    </location>
</feature>
<feature type="transmembrane region" description="Helical" evidence="8">
    <location>
        <begin position="423"/>
        <end position="446"/>
    </location>
</feature>
<dbReference type="GO" id="GO:0005886">
    <property type="term" value="C:plasma membrane"/>
    <property type="evidence" value="ECO:0007669"/>
    <property type="project" value="UniProtKB-SubCell"/>
</dbReference>
<comment type="similarity">
    <text evidence="2">Belongs to the resistance-nodulation-cell division (RND) (TC 2.A.6) family. MmpL subfamily.</text>
</comment>
<evidence type="ECO:0000256" key="6">
    <source>
        <dbReference type="ARBA" id="ARBA00023136"/>
    </source>
</evidence>
<dbReference type="Gene3D" id="1.20.1640.10">
    <property type="entry name" value="Multidrug efflux transporter AcrB transmembrane domain"/>
    <property type="match status" value="2"/>
</dbReference>
<keyword evidence="6 8" id="KW-0472">Membrane</keyword>
<evidence type="ECO:0000256" key="2">
    <source>
        <dbReference type="ARBA" id="ARBA00010157"/>
    </source>
</evidence>
<feature type="transmembrane region" description="Helical" evidence="8">
    <location>
        <begin position="169"/>
        <end position="188"/>
    </location>
</feature>
<sequence length="895" mass="93162">MRTQHLQQRDERREQPILGPRRQRTAPHQPLHLLGHARLLTHSAAGSGPRHTPPHAPPPTPFARRLAAPWQRSYRRSRTSAPAGGRRRLLPVEYAAPRPAAPNRRPGGDRRPKTGRPRQTMIAAMTPVETEGDRRTGPLGDPPPGALDVPPPGPLGRLAGIAYRRRGRVLVAWALALAAAFGLTAAFGGDYEADYTISGSDSELAQGLLTDRFPDRSGEPVDVVVHADGPVTDPGVQADVTALLDELRELPHVAAVDDPYVTPGALAPDERTLLARLNLDVDVPEDMPVADTERLLAAAEAAERPGLEVALGGDTIRLAEASEFGSEVVGLIAAAVILLVTFGSVVAAGLPIGVALAGLAVSATLTGLVAALIDVPDWAPILASVLGIALGIDYVLLMVTRFREWRAAGLDAERATVATLDTAGRAVMVAGGTVMISMFGLFAMGLSFMQGAAVVTMVGVLVVLAAAATLFPAFLGFAGNWVDRLRLPLGRRRGGGRPVQLAAGGHVEPSGAWLRWSRLIERRSRLAAVGSIVVLLALAVPFLGARFGFPDAGNDPDDASARQAYDLVSDGFGAGANGPLLLVADLTTTGSAAGSLDAVADAVAATPGVAAVPPAVVNPAGDAALLTVIPQTGPQDGATENLVHTLRDDVLPATGLDVHVGGVTAAVIDTNTTTADRLPLLIGGVVAVSMVLLVLAFRSVTIMLTAAVMNLLSVAAAYGVVALVLEGGWAGGLVGIDTETPMPAYVPVMMFAVLFGLSMDYEVFLISRMREAWVRTGDNARAIVEGLAGTGRVITAAAAIMVTVFAALIPSSDVTLKAMGVGMSAAILIDATVVRMLLVPAAMHVLGRANWWAPGWLDRRLPQLHVEGRPELFAPDLPATTATSDTRGLEGVHHA</sequence>
<dbReference type="PANTHER" id="PTHR33406">
    <property type="entry name" value="MEMBRANE PROTEIN MJ1562-RELATED"/>
    <property type="match status" value="1"/>
</dbReference>
<accession>A0A4R5CN43</accession>
<feature type="transmembrane region" description="Helical" evidence="8">
    <location>
        <begin position="815"/>
        <end position="838"/>
    </location>
</feature>
<dbReference type="Proteomes" id="UP000294739">
    <property type="component" value="Unassembled WGS sequence"/>
</dbReference>
<name>A0A4R5CN43_9ACTN</name>
<feature type="transmembrane region" description="Helical" evidence="8">
    <location>
        <begin position="526"/>
        <end position="549"/>
    </location>
</feature>
<dbReference type="InterPro" id="IPR004869">
    <property type="entry name" value="MMPL_dom"/>
</dbReference>
<keyword evidence="11" id="KW-1185">Reference proteome</keyword>
<feature type="region of interest" description="Disordered" evidence="7">
    <location>
        <begin position="1"/>
        <end position="152"/>
    </location>
</feature>
<dbReference type="EMBL" id="SMKZ01000062">
    <property type="protein sequence ID" value="TDD98984.1"/>
    <property type="molecule type" value="Genomic_DNA"/>
</dbReference>
<feature type="region of interest" description="Disordered" evidence="7">
    <location>
        <begin position="875"/>
        <end position="895"/>
    </location>
</feature>
<feature type="compositionally biased region" description="Low complexity" evidence="7">
    <location>
        <begin position="95"/>
        <end position="105"/>
    </location>
</feature>
<dbReference type="InterPro" id="IPR050545">
    <property type="entry name" value="Mycobact_MmpL"/>
</dbReference>
<keyword evidence="4 8" id="KW-0812">Transmembrane</keyword>
<feature type="compositionally biased region" description="Pro residues" evidence="7">
    <location>
        <begin position="140"/>
        <end position="152"/>
    </location>
</feature>
<feature type="domain" description="Membrane transport protein MMPL" evidence="9">
    <location>
        <begin position="198"/>
        <end position="524"/>
    </location>
</feature>
<evidence type="ECO:0000256" key="3">
    <source>
        <dbReference type="ARBA" id="ARBA00022475"/>
    </source>
</evidence>
<feature type="transmembrane region" description="Helical" evidence="8">
    <location>
        <begin position="704"/>
        <end position="725"/>
    </location>
</feature>
<evidence type="ECO:0000256" key="8">
    <source>
        <dbReference type="SAM" id="Phobius"/>
    </source>
</evidence>
<reference evidence="10 11" key="1">
    <citation type="submission" date="2019-03" db="EMBL/GenBank/DDBJ databases">
        <title>Draft genome sequences of novel Actinobacteria.</title>
        <authorList>
            <person name="Sahin N."/>
            <person name="Ay H."/>
            <person name="Saygin H."/>
        </authorList>
    </citation>
    <scope>NUCLEOTIDE SEQUENCE [LARGE SCALE GENOMIC DNA]</scope>
    <source>
        <strain evidence="10 11">5K138</strain>
    </source>
</reference>
<keyword evidence="5 8" id="KW-1133">Transmembrane helix</keyword>
<keyword evidence="3" id="KW-1003">Cell membrane</keyword>
<feature type="domain" description="Membrane transport protein MMPL" evidence="9">
    <location>
        <begin position="591"/>
        <end position="854"/>
    </location>
</feature>